<feature type="domain" description="Phage tail collar" evidence="1">
    <location>
        <begin position="162"/>
        <end position="218"/>
    </location>
</feature>
<evidence type="ECO:0000313" key="3">
    <source>
        <dbReference type="Proteomes" id="UP001549112"/>
    </source>
</evidence>
<dbReference type="Pfam" id="PF07484">
    <property type="entry name" value="Collar"/>
    <property type="match status" value="1"/>
</dbReference>
<comment type="caution">
    <text evidence="2">The sequence shown here is derived from an EMBL/GenBank/DDBJ whole genome shotgun (WGS) entry which is preliminary data.</text>
</comment>
<dbReference type="InterPro" id="IPR011083">
    <property type="entry name" value="Phage_tail_collar_dom"/>
</dbReference>
<name>A0ABV2FQ70_9HYPH</name>
<dbReference type="Gene3D" id="3.90.1340.10">
    <property type="entry name" value="Phage tail collar domain"/>
    <property type="match status" value="1"/>
</dbReference>
<dbReference type="InterPro" id="IPR037053">
    <property type="entry name" value="Phage_tail_collar_dom_sf"/>
</dbReference>
<dbReference type="SUPFAM" id="SSF88874">
    <property type="entry name" value="Receptor-binding domain of short tail fibre protein gp12"/>
    <property type="match status" value="1"/>
</dbReference>
<sequence length="448" mass="49869">MSDIYSWSLMASENAGADSIINWSEGQFPHTVNNSARGMMQRVREYLSDTGGALEGIVEVDFERQYTVIRLTSRSQPYTYSNGLVVRFKSKGNNIGATTVSINDFPSKPVYKASATGVTAVVGGEIQTGCIYTLVYDEEISGWQLLNPTRRKVSHFQRLPIGFIGNFAMETLPDGWLLCDGSAYSRDTYHNLFATIGTMWGNGDGATTFNVPDFRGMFLRGFDYFGSVDAGRSFASIQQYSLRGHDYVVDAVAPARRSSRSKRDLSSDPETRRIQEYAVKGCFDHHGTLDDVYKCIARELRGAPAPMSLIERYSKRCFSPSLWGYADINCPLGPKIPPSVRYYVVNDTVDGAVNEECAGLTGDALERCNEAFERVTQKPQQENLPEASFPEDTQRVPPFLLQHENRYLIYTVPKEADLGIHDHIATTCSFGGIETRPINTSIVYGIKT</sequence>
<accession>A0ABV2FQ70</accession>
<gene>
    <name evidence="2" type="ORF">ABID39_001433</name>
</gene>
<dbReference type="RefSeq" id="WP_354187328.1">
    <property type="nucleotide sequence ID" value="NZ_JBEPLT010000019.1"/>
</dbReference>
<protein>
    <recommendedName>
        <fullName evidence="1">Phage tail collar domain-containing protein</fullName>
    </recommendedName>
</protein>
<dbReference type="Proteomes" id="UP001549112">
    <property type="component" value="Unassembled WGS sequence"/>
</dbReference>
<evidence type="ECO:0000313" key="2">
    <source>
        <dbReference type="EMBL" id="MET3560724.1"/>
    </source>
</evidence>
<proteinExistence type="predicted"/>
<reference evidence="2 3" key="1">
    <citation type="submission" date="2024-06" db="EMBL/GenBank/DDBJ databases">
        <title>Genomic Encyclopedia of Type Strains, Phase IV (KMG-IV): sequencing the most valuable type-strain genomes for metagenomic binning, comparative biology and taxonomic classification.</title>
        <authorList>
            <person name="Goeker M."/>
        </authorList>
    </citation>
    <scope>NUCLEOTIDE SEQUENCE [LARGE SCALE GENOMIC DNA]</scope>
    <source>
        <strain evidence="2 3">DSM 23650</strain>
    </source>
</reference>
<keyword evidence="3" id="KW-1185">Reference proteome</keyword>
<dbReference type="EMBL" id="JBEPLT010000019">
    <property type="protein sequence ID" value="MET3560724.1"/>
    <property type="molecule type" value="Genomic_DNA"/>
</dbReference>
<evidence type="ECO:0000259" key="1">
    <source>
        <dbReference type="Pfam" id="PF07484"/>
    </source>
</evidence>
<organism evidence="2 3">
    <name type="scientific">Bartonella japonica</name>
    <dbReference type="NCBI Taxonomy" id="357761"/>
    <lineage>
        <taxon>Bacteria</taxon>
        <taxon>Pseudomonadati</taxon>
        <taxon>Pseudomonadota</taxon>
        <taxon>Alphaproteobacteria</taxon>
        <taxon>Hyphomicrobiales</taxon>
        <taxon>Bartonellaceae</taxon>
        <taxon>Bartonella</taxon>
    </lineage>
</organism>